<dbReference type="KEGG" id="fap:GR316_07275"/>
<dbReference type="EMBL" id="CP047289">
    <property type="protein sequence ID" value="QUS36087.1"/>
    <property type="molecule type" value="Genomic_DNA"/>
</dbReference>
<dbReference type="PANTHER" id="PTHR43179">
    <property type="entry name" value="RHAMNOSYLTRANSFERASE WBBL"/>
    <property type="match status" value="1"/>
</dbReference>
<proteinExistence type="inferred from homology"/>
<evidence type="ECO:0000256" key="1">
    <source>
        <dbReference type="ARBA" id="ARBA00006739"/>
    </source>
</evidence>
<dbReference type="Proteomes" id="UP000679284">
    <property type="component" value="Chromosome"/>
</dbReference>
<dbReference type="SUPFAM" id="SSF53448">
    <property type="entry name" value="Nucleotide-diphospho-sugar transferases"/>
    <property type="match status" value="1"/>
</dbReference>
<evidence type="ECO:0000313" key="6">
    <source>
        <dbReference type="Proteomes" id="UP000679284"/>
    </source>
</evidence>
<evidence type="ECO:0000259" key="4">
    <source>
        <dbReference type="Pfam" id="PF00535"/>
    </source>
</evidence>
<dbReference type="Gene3D" id="3.90.550.10">
    <property type="entry name" value="Spore Coat Polysaccharide Biosynthesis Protein SpsA, Chain A"/>
    <property type="match status" value="1"/>
</dbReference>
<dbReference type="GO" id="GO:0016757">
    <property type="term" value="F:glycosyltransferase activity"/>
    <property type="evidence" value="ECO:0007669"/>
    <property type="project" value="UniProtKB-KW"/>
</dbReference>
<evidence type="ECO:0000256" key="3">
    <source>
        <dbReference type="ARBA" id="ARBA00022679"/>
    </source>
</evidence>
<comment type="similarity">
    <text evidence="1">Belongs to the glycosyltransferase 2 family.</text>
</comment>
<accession>A0A8J8SL28</accession>
<dbReference type="InterPro" id="IPR029044">
    <property type="entry name" value="Nucleotide-diphossugar_trans"/>
</dbReference>
<name>A0A8J8SL28_9RHOB</name>
<keyword evidence="6" id="KW-1185">Reference proteome</keyword>
<dbReference type="InterPro" id="IPR001173">
    <property type="entry name" value="Glyco_trans_2-like"/>
</dbReference>
<evidence type="ECO:0000256" key="2">
    <source>
        <dbReference type="ARBA" id="ARBA00022676"/>
    </source>
</evidence>
<dbReference type="AlphaFoldDB" id="A0A8J8SL28"/>
<protein>
    <submittedName>
        <fullName evidence="5">Glycosyltransferase</fullName>
    </submittedName>
</protein>
<reference evidence="5" key="1">
    <citation type="submission" date="2020-01" db="EMBL/GenBank/DDBJ databases">
        <authorList>
            <person name="Yang Y."/>
            <person name="Kwon Y.M."/>
        </authorList>
    </citation>
    <scope>NUCLEOTIDE SEQUENCE</scope>
    <source>
        <strain evidence="5">PG104</strain>
    </source>
</reference>
<keyword evidence="2" id="KW-0328">Glycosyltransferase</keyword>
<evidence type="ECO:0000313" key="5">
    <source>
        <dbReference type="EMBL" id="QUS36087.1"/>
    </source>
</evidence>
<dbReference type="Pfam" id="PF00535">
    <property type="entry name" value="Glycos_transf_2"/>
    <property type="match status" value="1"/>
</dbReference>
<dbReference type="PANTHER" id="PTHR43179:SF12">
    <property type="entry name" value="GALACTOFURANOSYLTRANSFERASE GLFT2"/>
    <property type="match status" value="1"/>
</dbReference>
<keyword evidence="3" id="KW-0808">Transferase</keyword>
<feature type="domain" description="Glycosyltransferase 2-like" evidence="4">
    <location>
        <begin position="7"/>
        <end position="133"/>
    </location>
</feature>
<dbReference type="RefSeq" id="WP_211783309.1">
    <property type="nucleotide sequence ID" value="NZ_CP047289.1"/>
</dbReference>
<sequence>MTALAALVVTFNRRAQLERTVARLLEGPLDRLVVVDNGSEDGSRDWLAAHPDPRLTVILPPENGGGARGFEIGMRETVARFDPDWIVLMDDDARPEPGALAHFAALDHGADVVAGAVRYPSGAICDMNRPWINPFWQAGTFLRTAMGGGREAFHLGPDAYEGPHLRDIHGASFVGLFLSRKAIRDGGYPDGRFFIYGDDVHYTLGLTARGLRSVFAPGLRFEHDCATLGADRIFRPLWKTYYHHRNLWHVYRRAAGPVFFGGVMALMLPKWLMKGRTLGPEERRIYRALIRLAIRDAARGKMDRPHAEIMARARHIA</sequence>
<organism evidence="5 6">
    <name type="scientific">Falsirhodobacter algicola</name>
    <dbReference type="NCBI Taxonomy" id="2692330"/>
    <lineage>
        <taxon>Bacteria</taxon>
        <taxon>Pseudomonadati</taxon>
        <taxon>Pseudomonadota</taxon>
        <taxon>Alphaproteobacteria</taxon>
        <taxon>Rhodobacterales</taxon>
        <taxon>Paracoccaceae</taxon>
        <taxon>Falsirhodobacter</taxon>
    </lineage>
</organism>
<gene>
    <name evidence="5" type="ORF">GR316_07275</name>
</gene>